<keyword evidence="8" id="KW-0472">Membrane</keyword>
<keyword evidence="5" id="KW-0547">Nucleotide-binding</keyword>
<dbReference type="GO" id="GO:0016887">
    <property type="term" value="F:ATP hydrolysis activity"/>
    <property type="evidence" value="ECO:0007669"/>
    <property type="project" value="InterPro"/>
</dbReference>
<protein>
    <submittedName>
        <fullName evidence="10">ABC transporter-like protein</fullName>
    </submittedName>
</protein>
<dbReference type="InterPro" id="IPR003439">
    <property type="entry name" value="ABC_transporter-like_ATP-bd"/>
</dbReference>
<keyword evidence="7" id="KW-1278">Translocase</keyword>
<dbReference type="CDD" id="cd03215">
    <property type="entry name" value="ABC_Carb_Monos_II"/>
    <property type="match status" value="1"/>
</dbReference>
<dbReference type="GO" id="GO:0005886">
    <property type="term" value="C:plasma membrane"/>
    <property type="evidence" value="ECO:0007669"/>
    <property type="project" value="UniProtKB-SubCell"/>
</dbReference>
<keyword evidence="4" id="KW-0677">Repeat</keyword>
<dbReference type="PROSITE" id="PS50893">
    <property type="entry name" value="ABC_TRANSPORTER_2"/>
    <property type="match status" value="2"/>
</dbReference>
<dbReference type="PANTHER" id="PTHR43790">
    <property type="entry name" value="CARBOHYDRATE TRANSPORT ATP-BINDING PROTEIN MG119-RELATED"/>
    <property type="match status" value="1"/>
</dbReference>
<feature type="domain" description="ABC transporter" evidence="9">
    <location>
        <begin position="5"/>
        <end position="241"/>
    </location>
</feature>
<proteinExistence type="predicted"/>
<evidence type="ECO:0000313" key="10">
    <source>
        <dbReference type="EMBL" id="KGA16757.1"/>
    </source>
</evidence>
<dbReference type="InterPro" id="IPR050107">
    <property type="entry name" value="ABC_carbohydrate_import_ATPase"/>
</dbReference>
<evidence type="ECO:0000256" key="1">
    <source>
        <dbReference type="ARBA" id="ARBA00004202"/>
    </source>
</evidence>
<dbReference type="GO" id="GO:0005524">
    <property type="term" value="F:ATP binding"/>
    <property type="evidence" value="ECO:0007669"/>
    <property type="project" value="UniProtKB-KW"/>
</dbReference>
<evidence type="ECO:0000256" key="6">
    <source>
        <dbReference type="ARBA" id="ARBA00022840"/>
    </source>
</evidence>
<evidence type="ECO:0000256" key="2">
    <source>
        <dbReference type="ARBA" id="ARBA00022448"/>
    </source>
</evidence>
<dbReference type="Pfam" id="PF00005">
    <property type="entry name" value="ABC_tran"/>
    <property type="match status" value="2"/>
</dbReference>
<keyword evidence="3" id="KW-1003">Cell membrane</keyword>
<organism evidence="10">
    <name type="scientific">freshwater metagenome</name>
    <dbReference type="NCBI Taxonomy" id="449393"/>
    <lineage>
        <taxon>unclassified sequences</taxon>
        <taxon>metagenomes</taxon>
        <taxon>ecological metagenomes</taxon>
    </lineage>
</organism>
<evidence type="ECO:0000256" key="7">
    <source>
        <dbReference type="ARBA" id="ARBA00022967"/>
    </source>
</evidence>
<dbReference type="Gene3D" id="3.40.50.300">
    <property type="entry name" value="P-loop containing nucleotide triphosphate hydrolases"/>
    <property type="match status" value="2"/>
</dbReference>
<reference evidence="10" key="1">
    <citation type="submission" date="2014-06" db="EMBL/GenBank/DDBJ databases">
        <title>Key roles for freshwater Actinobacteria revealed by deep metagenomic sequencing.</title>
        <authorList>
            <person name="Ghai R."/>
            <person name="Mizuno C.M."/>
            <person name="Picazo A."/>
            <person name="Camacho A."/>
            <person name="Rodriguez-Valera F."/>
        </authorList>
    </citation>
    <scope>NUCLEOTIDE SEQUENCE</scope>
</reference>
<dbReference type="EMBL" id="JNSL01000076">
    <property type="protein sequence ID" value="KGA16757.1"/>
    <property type="molecule type" value="Genomic_DNA"/>
</dbReference>
<evidence type="ECO:0000256" key="5">
    <source>
        <dbReference type="ARBA" id="ARBA00022741"/>
    </source>
</evidence>
<keyword evidence="6" id="KW-0067">ATP-binding</keyword>
<evidence type="ECO:0000259" key="9">
    <source>
        <dbReference type="PROSITE" id="PS50893"/>
    </source>
</evidence>
<keyword evidence="2" id="KW-0813">Transport</keyword>
<dbReference type="InterPro" id="IPR017871">
    <property type="entry name" value="ABC_transporter-like_CS"/>
</dbReference>
<dbReference type="PANTHER" id="PTHR43790:SF9">
    <property type="entry name" value="GALACTOFURANOSE TRANSPORTER ATP-BINDING PROTEIN YTFR"/>
    <property type="match status" value="1"/>
</dbReference>
<dbReference type="InterPro" id="IPR003593">
    <property type="entry name" value="AAA+_ATPase"/>
</dbReference>
<comment type="caution">
    <text evidence="10">The sequence shown here is derived from an EMBL/GenBank/DDBJ whole genome shotgun (WGS) entry which is preliminary data.</text>
</comment>
<gene>
    <name evidence="10" type="ORF">GM51_11885</name>
</gene>
<accession>A0A094Q044</accession>
<evidence type="ECO:0000256" key="8">
    <source>
        <dbReference type="ARBA" id="ARBA00023136"/>
    </source>
</evidence>
<dbReference type="SMART" id="SM00382">
    <property type="entry name" value="AAA"/>
    <property type="match status" value="1"/>
</dbReference>
<sequence length="504" mass="54170">MGNILEVAGVEKKYPGVVANRDVSLLVREGSIHAIIGENGAGKSTLMKTLYGLIRPDAGSIKVFGKEVSLKSPQDAIELGIGMVHQHFKLADNATVLENVILGGEPSRFGFVIKYDEARKKLLEIAKTYHLDIDPDESVANLGVGERQRVEIAKVLFRGAKILILDEPTAVLVPQEVTELFENLRELVDKGLTVLFISHKLDEVLSIADDITIMRQGTTVATKKPADTNKKELAELMVGGELPKPIAGVQNISEKSILSIKDAFYSRHDGREILHNLNLDLHGGEILGLAGVEGNGQSELIELIMGLLPATSGSVEVLGLDASTTPTKEIRNAGVAYIPQDRQRDGLLMTAPLWENRILGHQFAMPMAKGMWVNKAAAAEDSKRVVEEFDVRTPGVNVLASALSGGNQQKFIVGRELSGDPKLIVAAQPTRGVDVGAQAIIWDHLMKARSAGAGVLLISADLEELFSLSDRIAVIYSGTIVSILNPLKTTPEDLGLAMTGAKSA</sequence>
<dbReference type="SUPFAM" id="SSF52540">
    <property type="entry name" value="P-loop containing nucleoside triphosphate hydrolases"/>
    <property type="match status" value="2"/>
</dbReference>
<dbReference type="InterPro" id="IPR027417">
    <property type="entry name" value="P-loop_NTPase"/>
</dbReference>
<evidence type="ECO:0000256" key="3">
    <source>
        <dbReference type="ARBA" id="ARBA00022475"/>
    </source>
</evidence>
<name>A0A094Q044_9ZZZZ</name>
<comment type="subcellular location">
    <subcellularLocation>
        <location evidence="1">Cell membrane</location>
        <topology evidence="1">Peripheral membrane protein</topology>
    </subcellularLocation>
</comment>
<dbReference type="AlphaFoldDB" id="A0A094Q044"/>
<feature type="domain" description="ABC transporter" evidence="9">
    <location>
        <begin position="258"/>
        <end position="502"/>
    </location>
</feature>
<dbReference type="CDD" id="cd03216">
    <property type="entry name" value="ABC_Carb_Monos_I"/>
    <property type="match status" value="1"/>
</dbReference>
<evidence type="ECO:0000256" key="4">
    <source>
        <dbReference type="ARBA" id="ARBA00022737"/>
    </source>
</evidence>
<dbReference type="PROSITE" id="PS00211">
    <property type="entry name" value="ABC_TRANSPORTER_1"/>
    <property type="match status" value="1"/>
</dbReference>
<dbReference type="FunFam" id="3.40.50.300:FF:000127">
    <property type="entry name" value="Ribose import ATP-binding protein RbsA"/>
    <property type="match status" value="1"/>
</dbReference>